<dbReference type="EMBL" id="JBBNAE010000006">
    <property type="protein sequence ID" value="KAK9116430.1"/>
    <property type="molecule type" value="Genomic_DNA"/>
</dbReference>
<feature type="compositionally biased region" description="Pro residues" evidence="1">
    <location>
        <begin position="21"/>
        <end position="32"/>
    </location>
</feature>
<protein>
    <submittedName>
        <fullName evidence="2">Uncharacterized protein</fullName>
    </submittedName>
</protein>
<evidence type="ECO:0000313" key="3">
    <source>
        <dbReference type="Proteomes" id="UP001417504"/>
    </source>
</evidence>
<evidence type="ECO:0000256" key="1">
    <source>
        <dbReference type="SAM" id="MobiDB-lite"/>
    </source>
</evidence>
<name>A0AAP0IJS3_9MAGN</name>
<keyword evidence="3" id="KW-1185">Reference proteome</keyword>
<sequence>MPPPSRSRPRGRRGRKEVVPTTPPLPLFPPRQPASETATSWPAARGPLCRVEATEGGGGRGRGGELVLPSTTVNGGKMNFPPTRLTGQGSVDPGPLDRWSIDLRPIDRGPNWPLDSTRDQSGPAL</sequence>
<comment type="caution">
    <text evidence="2">The sequence shown here is derived from an EMBL/GenBank/DDBJ whole genome shotgun (WGS) entry which is preliminary data.</text>
</comment>
<dbReference type="Proteomes" id="UP001417504">
    <property type="component" value="Unassembled WGS sequence"/>
</dbReference>
<dbReference type="AlphaFoldDB" id="A0AAP0IJS3"/>
<evidence type="ECO:0000313" key="2">
    <source>
        <dbReference type="EMBL" id="KAK9116430.1"/>
    </source>
</evidence>
<feature type="region of interest" description="Disordered" evidence="1">
    <location>
        <begin position="1"/>
        <end position="125"/>
    </location>
</feature>
<accession>A0AAP0IJS3</accession>
<organism evidence="2 3">
    <name type="scientific">Stephania japonica</name>
    <dbReference type="NCBI Taxonomy" id="461633"/>
    <lineage>
        <taxon>Eukaryota</taxon>
        <taxon>Viridiplantae</taxon>
        <taxon>Streptophyta</taxon>
        <taxon>Embryophyta</taxon>
        <taxon>Tracheophyta</taxon>
        <taxon>Spermatophyta</taxon>
        <taxon>Magnoliopsida</taxon>
        <taxon>Ranunculales</taxon>
        <taxon>Menispermaceae</taxon>
        <taxon>Menispermoideae</taxon>
        <taxon>Cissampelideae</taxon>
        <taxon>Stephania</taxon>
    </lineage>
</organism>
<gene>
    <name evidence="2" type="ORF">Sjap_015377</name>
</gene>
<proteinExistence type="predicted"/>
<reference evidence="2 3" key="1">
    <citation type="submission" date="2024-01" db="EMBL/GenBank/DDBJ databases">
        <title>Genome assemblies of Stephania.</title>
        <authorList>
            <person name="Yang L."/>
        </authorList>
    </citation>
    <scope>NUCLEOTIDE SEQUENCE [LARGE SCALE GENOMIC DNA]</scope>
    <source>
        <strain evidence="2">QJT</strain>
        <tissue evidence="2">Leaf</tissue>
    </source>
</reference>